<gene>
    <name evidence="2" type="ORF">H9638_11455</name>
</gene>
<dbReference type="InterPro" id="IPR013108">
    <property type="entry name" value="Amidohydro_3"/>
</dbReference>
<dbReference type="InterPro" id="IPR033932">
    <property type="entry name" value="YtcJ-like"/>
</dbReference>
<dbReference type="CDD" id="cd01300">
    <property type="entry name" value="YtcJ_like"/>
    <property type="match status" value="1"/>
</dbReference>
<dbReference type="Gene3D" id="3.20.20.140">
    <property type="entry name" value="Metal-dependent hydrolases"/>
    <property type="match status" value="1"/>
</dbReference>
<dbReference type="InterPro" id="IPR011059">
    <property type="entry name" value="Metal-dep_hydrolase_composite"/>
</dbReference>
<protein>
    <submittedName>
        <fullName evidence="2">Amidohydrolase</fullName>
    </submittedName>
</protein>
<dbReference type="SUPFAM" id="SSF51556">
    <property type="entry name" value="Metallo-dependent hydrolases"/>
    <property type="match status" value="1"/>
</dbReference>
<dbReference type="InterPro" id="IPR032466">
    <property type="entry name" value="Metal_Hydrolase"/>
</dbReference>
<sequence>MRIDAIFTNGRFRTMDPDYPLASRVGVFGGRIAGLDAELDGVQAAEVIDLRGAAVFPGFHDAHFHLSLTGARLAALDLRPGKVRSLADIYAAVAEHARTLPAGGWVRGSGYDQNFLESHPDAEALHQAAGGRPVFLEHVSGHMGTASTRAFELAGYPGRLGVPDFAGGHVDRDGEGRASGLLQERAMVLIYDLVRPMDLGEVQRNLGLAGRQTLRYGLTSVTEPGVGDHRMVGNTPLDFHSYQQAVEEGTLRTRVTLMPYCTTLHAVEGMKGRNLFGLDLGIRTGLGDDRLRVGPVKIVADGSFIGRSAAMHHCYHGEPHNHGVMQYDAEELRAMITGAHAAGWTVATHAIGDAAIDHVMDAVEEAQRILPRPGARHRIEHFALASDAQVARAAALGLTAVPQGTFISDFGDGMMDAVEPALAPLIYRMKSLLNAGMVLPGSTDSPVSDGNPLVSIHDMVNRRTASGRILGAGERLTVAEAVRAYTFGSAYAVGQEQDKGALRHGMLADFTVLSEDLFQVDPSRIRETEVVATVVGGEMLYDAAGFLG</sequence>
<dbReference type="SUPFAM" id="SSF51338">
    <property type="entry name" value="Composite domain of metallo-dependent hydrolases"/>
    <property type="match status" value="1"/>
</dbReference>
<accession>A0ABR8YJN6</accession>
<dbReference type="Gene3D" id="3.10.310.70">
    <property type="match status" value="1"/>
</dbReference>
<evidence type="ECO:0000259" key="1">
    <source>
        <dbReference type="Pfam" id="PF07969"/>
    </source>
</evidence>
<evidence type="ECO:0000313" key="2">
    <source>
        <dbReference type="EMBL" id="MBD8044421.1"/>
    </source>
</evidence>
<dbReference type="PANTHER" id="PTHR22642">
    <property type="entry name" value="IMIDAZOLONEPROPIONASE"/>
    <property type="match status" value="1"/>
</dbReference>
<organism evidence="2 3">
    <name type="scientific">Arthrobacter pullicola</name>
    <dbReference type="NCBI Taxonomy" id="2762224"/>
    <lineage>
        <taxon>Bacteria</taxon>
        <taxon>Bacillati</taxon>
        <taxon>Actinomycetota</taxon>
        <taxon>Actinomycetes</taxon>
        <taxon>Micrococcales</taxon>
        <taxon>Micrococcaceae</taxon>
        <taxon>Arthrobacter</taxon>
    </lineage>
</organism>
<reference evidence="2 3" key="1">
    <citation type="submission" date="2020-08" db="EMBL/GenBank/DDBJ databases">
        <title>A Genomic Blueprint of the Chicken Gut Microbiome.</title>
        <authorList>
            <person name="Gilroy R."/>
            <person name="Ravi A."/>
            <person name="Getino M."/>
            <person name="Pursley I."/>
            <person name="Horton D.L."/>
            <person name="Alikhan N.-F."/>
            <person name="Baker D."/>
            <person name="Gharbi K."/>
            <person name="Hall N."/>
            <person name="Watson M."/>
            <person name="Adriaenssens E.M."/>
            <person name="Foster-Nyarko E."/>
            <person name="Jarju S."/>
            <person name="Secka A."/>
            <person name="Antonio M."/>
            <person name="Oren A."/>
            <person name="Chaudhuri R."/>
            <person name="La Ragione R.M."/>
            <person name="Hildebrand F."/>
            <person name="Pallen M.J."/>
        </authorList>
    </citation>
    <scope>NUCLEOTIDE SEQUENCE [LARGE SCALE GENOMIC DNA]</scope>
    <source>
        <strain evidence="2 3">Sa2BUA2</strain>
    </source>
</reference>
<dbReference type="RefSeq" id="WP_191747411.1">
    <property type="nucleotide sequence ID" value="NZ_JACSQC010000005.1"/>
</dbReference>
<dbReference type="PANTHER" id="PTHR22642:SF2">
    <property type="entry name" value="PROTEIN LONG AFTER FAR-RED 3"/>
    <property type="match status" value="1"/>
</dbReference>
<comment type="caution">
    <text evidence="2">The sequence shown here is derived from an EMBL/GenBank/DDBJ whole genome shotgun (WGS) entry which is preliminary data.</text>
</comment>
<proteinExistence type="predicted"/>
<dbReference type="Proteomes" id="UP000652763">
    <property type="component" value="Unassembled WGS sequence"/>
</dbReference>
<keyword evidence="3" id="KW-1185">Reference proteome</keyword>
<feature type="domain" description="Amidohydrolase 3" evidence="1">
    <location>
        <begin position="46"/>
        <end position="541"/>
    </location>
</feature>
<dbReference type="Gene3D" id="2.30.40.10">
    <property type="entry name" value="Urease, subunit C, domain 1"/>
    <property type="match status" value="1"/>
</dbReference>
<dbReference type="Pfam" id="PF07969">
    <property type="entry name" value="Amidohydro_3"/>
    <property type="match status" value="1"/>
</dbReference>
<dbReference type="EMBL" id="JACSQC010000005">
    <property type="protein sequence ID" value="MBD8044421.1"/>
    <property type="molecule type" value="Genomic_DNA"/>
</dbReference>
<name>A0ABR8YJN6_9MICC</name>
<evidence type="ECO:0000313" key="3">
    <source>
        <dbReference type="Proteomes" id="UP000652763"/>
    </source>
</evidence>